<comment type="caution">
    <text evidence="1">The sequence shown here is derived from an EMBL/GenBank/DDBJ whole genome shotgun (WGS) entry which is preliminary data.</text>
</comment>
<sequence>MTSSDETNKITCLEEEKLQITSSDEINSMEHQQIDSHSKFEHLRDRHWSDCLSFRNDLGNNNDPTKMIKDTNATKFPPDVIVENTSKDVTNDDLTEQDTHPVSADFIKSQGNREENVNIKVEPDQVNGLEDEHDNVDDTNRVDNQVKQDIKHELQNCQSFAHFDNTADENTETIDENSETMNQKNPTVSLCRLSEADIKLLKSRKYTSKRRICSLMSKTQPTLNQDHKGERLFRCNICYEAFYEISNLSKHIAGHLKQAKSSVKAFKCN</sequence>
<protein>
    <submittedName>
        <fullName evidence="1">Uncharacterized protein</fullName>
    </submittedName>
</protein>
<dbReference type="AlphaFoldDB" id="A0A8J1Y0A9"/>
<dbReference type="EMBL" id="CAIIXF020000001">
    <property type="protein sequence ID" value="CAH1773726.1"/>
    <property type="molecule type" value="Genomic_DNA"/>
</dbReference>
<dbReference type="SUPFAM" id="SSF57667">
    <property type="entry name" value="beta-beta-alpha zinc fingers"/>
    <property type="match status" value="1"/>
</dbReference>
<reference evidence="1" key="1">
    <citation type="submission" date="2022-03" db="EMBL/GenBank/DDBJ databases">
        <authorList>
            <person name="Martin C."/>
        </authorList>
    </citation>
    <scope>NUCLEOTIDE SEQUENCE</scope>
</reference>
<proteinExistence type="predicted"/>
<evidence type="ECO:0000313" key="1">
    <source>
        <dbReference type="EMBL" id="CAH1773726.1"/>
    </source>
</evidence>
<accession>A0A8J1Y0A9</accession>
<evidence type="ECO:0000313" key="2">
    <source>
        <dbReference type="Proteomes" id="UP000749559"/>
    </source>
</evidence>
<dbReference type="PROSITE" id="PS50157">
    <property type="entry name" value="ZINC_FINGER_C2H2_2"/>
    <property type="match status" value="1"/>
</dbReference>
<feature type="non-terminal residue" evidence="1">
    <location>
        <position position="269"/>
    </location>
</feature>
<dbReference type="PROSITE" id="PS00028">
    <property type="entry name" value="ZINC_FINGER_C2H2_1"/>
    <property type="match status" value="1"/>
</dbReference>
<dbReference type="Proteomes" id="UP000749559">
    <property type="component" value="Unassembled WGS sequence"/>
</dbReference>
<name>A0A8J1Y0A9_OWEFU</name>
<gene>
    <name evidence="1" type="ORF">OFUS_LOCUS1286</name>
</gene>
<dbReference type="InterPro" id="IPR036236">
    <property type="entry name" value="Znf_C2H2_sf"/>
</dbReference>
<organism evidence="1 2">
    <name type="scientific">Owenia fusiformis</name>
    <name type="common">Polychaete worm</name>
    <dbReference type="NCBI Taxonomy" id="6347"/>
    <lineage>
        <taxon>Eukaryota</taxon>
        <taxon>Metazoa</taxon>
        <taxon>Spiralia</taxon>
        <taxon>Lophotrochozoa</taxon>
        <taxon>Annelida</taxon>
        <taxon>Polychaeta</taxon>
        <taxon>Sedentaria</taxon>
        <taxon>Canalipalpata</taxon>
        <taxon>Sabellida</taxon>
        <taxon>Oweniida</taxon>
        <taxon>Oweniidae</taxon>
        <taxon>Owenia</taxon>
    </lineage>
</organism>
<dbReference type="Gene3D" id="3.30.160.60">
    <property type="entry name" value="Classic Zinc Finger"/>
    <property type="match status" value="1"/>
</dbReference>
<dbReference type="InterPro" id="IPR013087">
    <property type="entry name" value="Znf_C2H2_type"/>
</dbReference>
<keyword evidence="2" id="KW-1185">Reference proteome</keyword>